<evidence type="ECO:0000313" key="2">
    <source>
        <dbReference type="Proteomes" id="UP000076154"/>
    </source>
</evidence>
<name>A0A369JU71_HYPMA</name>
<dbReference type="EMBL" id="LUEZ02000047">
    <property type="protein sequence ID" value="RDB23243.1"/>
    <property type="molecule type" value="Genomic_DNA"/>
</dbReference>
<dbReference type="OrthoDB" id="3041043at2759"/>
<sequence>MNTKDVAAFRELQAKTGMLISGSTALQFFDRTCYPDTDLDLYVMHTGAFEVSHWLTTIGYRYQPSLNGPSTFVWAFLDASAGQTPAAPPLYPRRGIIGVFGFFNPGCHQSVQLIVVIFSPIEVILDFHSTCMMNFIAHDRAVALYPYETFERGVSLICQVAGPHHVEARTKYVRRGWSMALHLTHAQTTDPKSDFCIGHRFVGDKKCWSIPLPSVPGYGPSTIKANSWNHGYSILLGGKPTAMRLTGPCPVGQYIVAGSNILSFIMPIMEGKMKANNQPIDDEITRLLIFFNHNFTIYH</sequence>
<protein>
    <submittedName>
        <fullName evidence="1">Uncharacterized protein</fullName>
    </submittedName>
</protein>
<proteinExistence type="predicted"/>
<dbReference type="Proteomes" id="UP000076154">
    <property type="component" value="Unassembled WGS sequence"/>
</dbReference>
<organism evidence="1 2">
    <name type="scientific">Hypsizygus marmoreus</name>
    <name type="common">White beech mushroom</name>
    <name type="synonym">Agaricus marmoreus</name>
    <dbReference type="NCBI Taxonomy" id="39966"/>
    <lineage>
        <taxon>Eukaryota</taxon>
        <taxon>Fungi</taxon>
        <taxon>Dikarya</taxon>
        <taxon>Basidiomycota</taxon>
        <taxon>Agaricomycotina</taxon>
        <taxon>Agaricomycetes</taxon>
        <taxon>Agaricomycetidae</taxon>
        <taxon>Agaricales</taxon>
        <taxon>Tricholomatineae</taxon>
        <taxon>Lyophyllaceae</taxon>
        <taxon>Hypsizygus</taxon>
    </lineage>
</organism>
<keyword evidence="2" id="KW-1185">Reference proteome</keyword>
<accession>A0A369JU71</accession>
<comment type="caution">
    <text evidence="1">The sequence shown here is derived from an EMBL/GenBank/DDBJ whole genome shotgun (WGS) entry which is preliminary data.</text>
</comment>
<dbReference type="InParanoid" id="A0A369JU71"/>
<gene>
    <name evidence="1" type="ORF">Hypma_009684</name>
</gene>
<reference evidence="1" key="1">
    <citation type="submission" date="2018-04" db="EMBL/GenBank/DDBJ databases">
        <title>Whole genome sequencing of Hypsizygus marmoreus.</title>
        <authorList>
            <person name="Choi I.-G."/>
            <person name="Min B."/>
            <person name="Kim J.-G."/>
            <person name="Kim S."/>
            <person name="Oh Y.-L."/>
            <person name="Kong W.-S."/>
            <person name="Park H."/>
            <person name="Jeong J."/>
            <person name="Song E.-S."/>
        </authorList>
    </citation>
    <scope>NUCLEOTIDE SEQUENCE [LARGE SCALE GENOMIC DNA]</scope>
    <source>
        <strain evidence="1">51987-8</strain>
    </source>
</reference>
<dbReference type="AlphaFoldDB" id="A0A369JU71"/>
<evidence type="ECO:0000313" key="1">
    <source>
        <dbReference type="EMBL" id="RDB23243.1"/>
    </source>
</evidence>